<dbReference type="AlphaFoldDB" id="A0A0V1M114"/>
<keyword evidence="2" id="KW-1185">Reference proteome</keyword>
<proteinExistence type="predicted"/>
<evidence type="ECO:0000313" key="1">
    <source>
        <dbReference type="EMBL" id="KRZ65070.1"/>
    </source>
</evidence>
<name>A0A0V1M114_9BILA</name>
<evidence type="ECO:0000313" key="2">
    <source>
        <dbReference type="Proteomes" id="UP000054843"/>
    </source>
</evidence>
<accession>A0A0V1M114</accession>
<organism evidence="1 2">
    <name type="scientific">Trichinella papuae</name>
    <dbReference type="NCBI Taxonomy" id="268474"/>
    <lineage>
        <taxon>Eukaryota</taxon>
        <taxon>Metazoa</taxon>
        <taxon>Ecdysozoa</taxon>
        <taxon>Nematoda</taxon>
        <taxon>Enoplea</taxon>
        <taxon>Dorylaimia</taxon>
        <taxon>Trichinellida</taxon>
        <taxon>Trichinellidae</taxon>
        <taxon>Trichinella</taxon>
    </lineage>
</organism>
<dbReference type="Proteomes" id="UP000054843">
    <property type="component" value="Unassembled WGS sequence"/>
</dbReference>
<gene>
    <name evidence="1" type="ORF">T10_6036</name>
</gene>
<reference evidence="1 2" key="1">
    <citation type="submission" date="2015-01" db="EMBL/GenBank/DDBJ databases">
        <title>Evolution of Trichinella species and genotypes.</title>
        <authorList>
            <person name="Korhonen P.K."/>
            <person name="Edoardo P."/>
            <person name="Giuseppe L.R."/>
            <person name="Gasser R.B."/>
        </authorList>
    </citation>
    <scope>NUCLEOTIDE SEQUENCE [LARGE SCALE GENOMIC DNA]</scope>
    <source>
        <strain evidence="1">ISS1980</strain>
    </source>
</reference>
<comment type="caution">
    <text evidence="1">The sequence shown here is derived from an EMBL/GenBank/DDBJ whole genome shotgun (WGS) entry which is preliminary data.</text>
</comment>
<sequence length="47" mass="5497">MISSFAEPSKKFFFENAFQNLARERNSHKITHVMTLASQVAEYMFVL</sequence>
<dbReference type="EMBL" id="JYDO01000542">
    <property type="protein sequence ID" value="KRZ65070.1"/>
    <property type="molecule type" value="Genomic_DNA"/>
</dbReference>
<protein>
    <submittedName>
        <fullName evidence="1">Uncharacterized protein</fullName>
    </submittedName>
</protein>